<sequence>MRQLMISPDCLRNRFYFDYASSTDPVPLMHLVSRYAITQRRKVTMNRNGSKNFTCLASILT</sequence>
<comment type="caution">
    <text evidence="1">The sequence shown here is derived from an EMBL/GenBank/DDBJ whole genome shotgun (WGS) entry which is preliminary data.</text>
</comment>
<evidence type="ECO:0000313" key="1">
    <source>
        <dbReference type="EMBL" id="RUS24677.1"/>
    </source>
</evidence>
<proteinExistence type="predicted"/>
<evidence type="ECO:0000313" key="2">
    <source>
        <dbReference type="Proteomes" id="UP000274822"/>
    </source>
</evidence>
<dbReference type="EMBL" id="RBNJ01015285">
    <property type="protein sequence ID" value="RUS24677.1"/>
    <property type="molecule type" value="Genomic_DNA"/>
</dbReference>
<name>A0A433Q4H7_9FUNG</name>
<gene>
    <name evidence="1" type="ORF">BC938DRAFT_473243</name>
</gene>
<organism evidence="1 2">
    <name type="scientific">Jimgerdemannia flammicorona</name>
    <dbReference type="NCBI Taxonomy" id="994334"/>
    <lineage>
        <taxon>Eukaryota</taxon>
        <taxon>Fungi</taxon>
        <taxon>Fungi incertae sedis</taxon>
        <taxon>Mucoromycota</taxon>
        <taxon>Mucoromycotina</taxon>
        <taxon>Endogonomycetes</taxon>
        <taxon>Endogonales</taxon>
        <taxon>Endogonaceae</taxon>
        <taxon>Jimgerdemannia</taxon>
    </lineage>
</organism>
<dbReference type="Proteomes" id="UP000274822">
    <property type="component" value="Unassembled WGS sequence"/>
</dbReference>
<keyword evidence="2" id="KW-1185">Reference proteome</keyword>
<reference evidence="1 2" key="1">
    <citation type="journal article" date="2018" name="New Phytol.">
        <title>Phylogenomics of Endogonaceae and evolution of mycorrhizas within Mucoromycota.</title>
        <authorList>
            <person name="Chang Y."/>
            <person name="Desiro A."/>
            <person name="Na H."/>
            <person name="Sandor L."/>
            <person name="Lipzen A."/>
            <person name="Clum A."/>
            <person name="Barry K."/>
            <person name="Grigoriev I.V."/>
            <person name="Martin F.M."/>
            <person name="Stajich J.E."/>
            <person name="Smith M.E."/>
            <person name="Bonito G."/>
            <person name="Spatafora J.W."/>
        </authorList>
    </citation>
    <scope>NUCLEOTIDE SEQUENCE [LARGE SCALE GENOMIC DNA]</scope>
    <source>
        <strain evidence="1 2">AD002</strain>
    </source>
</reference>
<protein>
    <submittedName>
        <fullName evidence="1">Uncharacterized protein</fullName>
    </submittedName>
</protein>
<dbReference type="AlphaFoldDB" id="A0A433Q4H7"/>
<accession>A0A433Q4H7</accession>